<proteinExistence type="inferred from homology"/>
<dbReference type="Gene3D" id="1.25.40.680">
    <property type="entry name" value="Type VII secretion system EssB, C-terminal-like domain"/>
    <property type="match status" value="1"/>
</dbReference>
<feature type="transmembrane region" description="Helical" evidence="3">
    <location>
        <begin position="223"/>
        <end position="244"/>
    </location>
</feature>
<sequence length="440" mass="51435">MSTENTHTSYLTKQLEAIITRKERNMTFTFQKEKVKLDNPAEISFLTELNPTIEKDIVMKDDELTIQYKLPNTYSFLLSQLKRLDEKERFVLAYKIVQSVKSHKLSRIHLVVCPENIVVDQGLHTYFLHYGVKESLPPYENNEEKLLQEVKATVASAVDTTYTFDQYVQFSQTLKVSSLVKKIMEANEYQDLLDIIDGEIQRVNHEKSLKMTVNKKTWKLNRYVLIGIILLFIPAFIYSLYSLFSLQPRQASFIQAQEMFLRNNFSEVVTELQPYSIEEMPKVTQYQLSLSYIVNESLTEDQKETVRNTITLQTDPQYYEYWIRIGRGEAEDALDIARFLEDRDLILFGLLKHKEQLKSDDSLDREEREQALADVENEIKEYQQEAEEAELADEEQDQPVSNSVEEETLSSETESETTEQNTKQPTQTKQESTQKQTQTE</sequence>
<accession>A0ABT3DIC5</accession>
<evidence type="ECO:0000313" key="5">
    <source>
        <dbReference type="Proteomes" id="UP001526147"/>
    </source>
</evidence>
<name>A0ABT3DIC5_9BACI</name>
<organism evidence="4 5">
    <name type="scientific">Metabacillus halosaccharovorans</name>
    <dbReference type="NCBI Taxonomy" id="930124"/>
    <lineage>
        <taxon>Bacteria</taxon>
        <taxon>Bacillati</taxon>
        <taxon>Bacillota</taxon>
        <taxon>Bacilli</taxon>
        <taxon>Bacillales</taxon>
        <taxon>Bacillaceae</taxon>
        <taxon>Metabacillus</taxon>
    </lineage>
</organism>
<dbReference type="Pfam" id="PF10140">
    <property type="entry name" value="YukC"/>
    <property type="match status" value="1"/>
</dbReference>
<evidence type="ECO:0000256" key="1">
    <source>
        <dbReference type="ARBA" id="ARBA00010163"/>
    </source>
</evidence>
<feature type="compositionally biased region" description="Basic and acidic residues" evidence="2">
    <location>
        <begin position="374"/>
        <end position="383"/>
    </location>
</feature>
<comment type="similarity">
    <text evidence="1">Belongs to the EssB family.</text>
</comment>
<gene>
    <name evidence="4" type="primary">essB</name>
    <name evidence="4" type="ORF">OIH86_12235</name>
</gene>
<feature type="compositionally biased region" description="Acidic residues" evidence="2">
    <location>
        <begin position="404"/>
        <end position="417"/>
    </location>
</feature>
<dbReference type="Gene3D" id="1.10.510.10">
    <property type="entry name" value="Transferase(Phosphotransferase) domain 1"/>
    <property type="match status" value="1"/>
</dbReference>
<evidence type="ECO:0000256" key="3">
    <source>
        <dbReference type="SAM" id="Phobius"/>
    </source>
</evidence>
<protein>
    <submittedName>
        <fullName evidence="4">Type VII secretion protein EssB</fullName>
    </submittedName>
</protein>
<dbReference type="Proteomes" id="UP001526147">
    <property type="component" value="Unassembled WGS sequence"/>
</dbReference>
<dbReference type="NCBIfam" id="TIGR03926">
    <property type="entry name" value="T7_EssB"/>
    <property type="match status" value="1"/>
</dbReference>
<keyword evidence="5" id="KW-1185">Reference proteome</keyword>
<feature type="region of interest" description="Disordered" evidence="2">
    <location>
        <begin position="374"/>
        <end position="440"/>
    </location>
</feature>
<dbReference type="InterPro" id="IPR042565">
    <property type="entry name" value="T7SS_EssB_C"/>
</dbReference>
<dbReference type="RefSeq" id="WP_264143023.1">
    <property type="nucleotide sequence ID" value="NZ_JAOYEY010000038.1"/>
</dbReference>
<keyword evidence="3" id="KW-0812">Transmembrane</keyword>
<dbReference type="InterPro" id="IPR018778">
    <property type="entry name" value="T7SS_EssB"/>
</dbReference>
<dbReference type="EMBL" id="JAOYEY010000038">
    <property type="protein sequence ID" value="MCV9886407.1"/>
    <property type="molecule type" value="Genomic_DNA"/>
</dbReference>
<reference evidence="4 5" key="1">
    <citation type="submission" date="2022-10" db="EMBL/GenBank/DDBJ databases">
        <title>Draft genome assembly of moderately radiation resistant bacterium Metabacillus halosaccharovorans.</title>
        <authorList>
            <person name="Pal S."/>
            <person name="Gopinathan A."/>
        </authorList>
    </citation>
    <scope>NUCLEOTIDE SEQUENCE [LARGE SCALE GENOMIC DNA]</scope>
    <source>
        <strain evidence="4 5">VITHBRA001</strain>
    </source>
</reference>
<keyword evidence="3" id="KW-1133">Transmembrane helix</keyword>
<feature type="compositionally biased region" description="Low complexity" evidence="2">
    <location>
        <begin position="418"/>
        <end position="440"/>
    </location>
</feature>
<evidence type="ECO:0000256" key="2">
    <source>
        <dbReference type="SAM" id="MobiDB-lite"/>
    </source>
</evidence>
<feature type="compositionally biased region" description="Acidic residues" evidence="2">
    <location>
        <begin position="384"/>
        <end position="397"/>
    </location>
</feature>
<evidence type="ECO:0000313" key="4">
    <source>
        <dbReference type="EMBL" id="MCV9886407.1"/>
    </source>
</evidence>
<comment type="caution">
    <text evidence="4">The sequence shown here is derived from an EMBL/GenBank/DDBJ whole genome shotgun (WGS) entry which is preliminary data.</text>
</comment>
<keyword evidence="3" id="KW-0472">Membrane</keyword>